<dbReference type="SUPFAM" id="SSF50998">
    <property type="entry name" value="Quinoprotein alcohol dehydrogenase-like"/>
    <property type="match status" value="1"/>
</dbReference>
<dbReference type="STRING" id="94128.A0A2A3EHE8"/>
<dbReference type="InterPro" id="IPR050630">
    <property type="entry name" value="WD_repeat_EMAP"/>
</dbReference>
<protein>
    <recommendedName>
        <fullName evidence="5">Cilia- and flagella-associated protein 251</fullName>
    </recommendedName>
</protein>
<dbReference type="OrthoDB" id="4899631at2759"/>
<sequence>MSSEISTLKGEYSEYSTEDEKSEYDDKIKYLEESKKPTKESNLCPFELLWSFGLNSDVPLINLTTKNRTLIAYSCSHIVIIYNYETKEALNLQGHKNTVRTLSTSMDGKWLLSADFEEDCVVVVWDTETGVPISTLFNPHGNQEMAAVKISPNAKYIVTVGNEFHQKVHFWLWTYGKDKPDKSVEITEFDTNRIKEIAFNDDCSEEFVLIADYNVIFFKWEQEELKFYIPQILGKARRYGVFNCSCFISKTLRVLTATTYGYIVVWDISAHKDKTKSYIANKNKERKYIKSVKLEKNSILVVVHKNGKIVTGSLNGRISFYDQDLRILYWCEHELLDGIRSISFDFSSSLLAPVNETDFEYNDEDYEEKEEMGDFYSEITLNAPVCNKKRKEFTENLKSKYEIIDKIPSTLTVNLEILPKKYHDKLPKKPMVPTEATVRGAPFYFSNFFISCLSGTVALIEIPTFKCRFIFRYTKVAVLSLDAHPRSNYVVTGDANGYICLYDYEKRKIIVRQKTPPFPDFRPLLDEQVKSGHIIYITCPLSHEGLIGVTALKYSQIGDMLACGLENGSLWMLHPITLEPIDKNPYKHSMQSIHKLAFSDCGEYLAYADNTLLVAVFKRNHKRSSDDDNIWNFIGKYRSHNADIKDVLFGPATIESIVYRLFSIAEDKTLIEYNLKNSGPYPLPGLKILDVYKIENDAIPFCLEWYPQFGIEGFLVYSTSEYKFRLLNDMTKLIRGTFLGPLYGSPVKHIKVLSSKDFKNFRYMVFATDKEIGLQILPFDGNPYKTLGMIGHPHKITHICVNNDGNLLFTSGYNDPSILIWKIKYKSVDVLSHLGGKGLSPYYCLIEGGKNGWLIKEMQDLFYYSQILHQGENITSTRIISDKVNINELPNLMRSIGYYPSNEEIEIFMGEIAYRDYAETGNLIDNINFEDFVKLYINHRPSFGISKHNLLEAFRIFSNQLHEEDPFLTRDQFMRLLLGHAPYTIIKKHEMPFGEPLTIQEAFTYMKFLIGFEGNFDEISHEQEPSMSVDLSFLPECGLSLNPNVFNFNLKKIAILERFKSLEFVKPLNKRP</sequence>
<evidence type="ECO:0000256" key="4">
    <source>
        <dbReference type="ARBA" id="ARBA00023273"/>
    </source>
</evidence>
<proteinExistence type="predicted"/>
<evidence type="ECO:0000256" key="6">
    <source>
        <dbReference type="SAM" id="MobiDB-lite"/>
    </source>
</evidence>
<evidence type="ECO:0000256" key="3">
    <source>
        <dbReference type="ARBA" id="ARBA00022737"/>
    </source>
</evidence>
<dbReference type="GO" id="GO:0031514">
    <property type="term" value="C:motile cilium"/>
    <property type="evidence" value="ECO:0007669"/>
    <property type="project" value="TreeGrafter"/>
</dbReference>
<gene>
    <name evidence="7" type="ORF">APICC_02646</name>
</gene>
<dbReference type="InterPro" id="IPR015943">
    <property type="entry name" value="WD40/YVTN_repeat-like_dom_sf"/>
</dbReference>
<dbReference type="EMBL" id="KZ288254">
    <property type="protein sequence ID" value="PBC30712.1"/>
    <property type="molecule type" value="Genomic_DNA"/>
</dbReference>
<dbReference type="InterPro" id="IPR011047">
    <property type="entry name" value="Quinoprotein_ADH-like_sf"/>
</dbReference>
<dbReference type="PANTHER" id="PTHR13720:SF13">
    <property type="entry name" value="CILIA- AND FLAGELLA-ASSOCIATED PROTEIN 251"/>
    <property type="match status" value="1"/>
</dbReference>
<dbReference type="AlphaFoldDB" id="A0A2A3EHE8"/>
<dbReference type="Pfam" id="PF00400">
    <property type="entry name" value="WD40"/>
    <property type="match status" value="3"/>
</dbReference>
<keyword evidence="4" id="KW-0966">Cell projection</keyword>
<dbReference type="Gene3D" id="1.10.238.10">
    <property type="entry name" value="EF-hand"/>
    <property type="match status" value="1"/>
</dbReference>
<dbReference type="PANTHER" id="PTHR13720">
    <property type="entry name" value="WD-40 REPEAT PROTEIN"/>
    <property type="match status" value="1"/>
</dbReference>
<evidence type="ECO:0000313" key="7">
    <source>
        <dbReference type="EMBL" id="PBC30712.1"/>
    </source>
</evidence>
<keyword evidence="8" id="KW-1185">Reference proteome</keyword>
<evidence type="ECO:0000256" key="1">
    <source>
        <dbReference type="ARBA" id="ARBA00004138"/>
    </source>
</evidence>
<dbReference type="InterPro" id="IPR011992">
    <property type="entry name" value="EF-hand-dom_pair"/>
</dbReference>
<comment type="subcellular location">
    <subcellularLocation>
        <location evidence="1">Cell projection</location>
        <location evidence="1">Cilium</location>
    </subcellularLocation>
</comment>
<dbReference type="InterPro" id="IPR036322">
    <property type="entry name" value="WD40_repeat_dom_sf"/>
</dbReference>
<accession>A0A2A3EHE8</accession>
<reference evidence="7 8" key="1">
    <citation type="submission" date="2014-07" db="EMBL/GenBank/DDBJ databases">
        <title>Genomic and transcriptomic analysis on Apis cerana provide comprehensive insights into honey bee biology.</title>
        <authorList>
            <person name="Diao Q."/>
            <person name="Sun L."/>
            <person name="Zheng H."/>
            <person name="Zheng H."/>
            <person name="Xu S."/>
            <person name="Wang S."/>
            <person name="Zeng Z."/>
            <person name="Hu F."/>
            <person name="Su S."/>
            <person name="Wu J."/>
        </authorList>
    </citation>
    <scope>NUCLEOTIDE SEQUENCE [LARGE SCALE GENOMIC DNA]</scope>
    <source>
        <tissue evidence="7">Pupae without intestine</tissue>
    </source>
</reference>
<dbReference type="SUPFAM" id="SSF50978">
    <property type="entry name" value="WD40 repeat-like"/>
    <property type="match status" value="1"/>
</dbReference>
<dbReference type="Proteomes" id="UP000242457">
    <property type="component" value="Unassembled WGS sequence"/>
</dbReference>
<dbReference type="InterPro" id="IPR001680">
    <property type="entry name" value="WD40_rpt"/>
</dbReference>
<keyword evidence="3" id="KW-0677">Repeat</keyword>
<organism evidence="7 8">
    <name type="scientific">Apis cerana cerana</name>
    <name type="common">Oriental honeybee</name>
    <dbReference type="NCBI Taxonomy" id="94128"/>
    <lineage>
        <taxon>Eukaryota</taxon>
        <taxon>Metazoa</taxon>
        <taxon>Ecdysozoa</taxon>
        <taxon>Arthropoda</taxon>
        <taxon>Hexapoda</taxon>
        <taxon>Insecta</taxon>
        <taxon>Pterygota</taxon>
        <taxon>Neoptera</taxon>
        <taxon>Endopterygota</taxon>
        <taxon>Hymenoptera</taxon>
        <taxon>Apocrita</taxon>
        <taxon>Aculeata</taxon>
        <taxon>Apoidea</taxon>
        <taxon>Anthophila</taxon>
        <taxon>Apidae</taxon>
        <taxon>Apis</taxon>
    </lineage>
</organism>
<dbReference type="SMART" id="SM00320">
    <property type="entry name" value="WD40"/>
    <property type="match status" value="7"/>
</dbReference>
<feature type="region of interest" description="Disordered" evidence="6">
    <location>
        <begin position="1"/>
        <end position="22"/>
    </location>
</feature>
<keyword evidence="2" id="KW-0853">WD repeat</keyword>
<evidence type="ECO:0000256" key="5">
    <source>
        <dbReference type="ARBA" id="ARBA00040994"/>
    </source>
</evidence>
<evidence type="ECO:0000256" key="2">
    <source>
        <dbReference type="ARBA" id="ARBA00022574"/>
    </source>
</evidence>
<dbReference type="SUPFAM" id="SSF47473">
    <property type="entry name" value="EF-hand"/>
    <property type="match status" value="1"/>
</dbReference>
<name>A0A2A3EHE8_APICC</name>
<evidence type="ECO:0000313" key="8">
    <source>
        <dbReference type="Proteomes" id="UP000242457"/>
    </source>
</evidence>
<dbReference type="Gene3D" id="2.130.10.10">
    <property type="entry name" value="YVTN repeat-like/Quinoprotein amine dehydrogenase"/>
    <property type="match status" value="3"/>
</dbReference>